<gene>
    <name evidence="1" type="ORF">F9C07_2285562</name>
</gene>
<sequence length="310" mass="34950">MWRMNYCGTPAVYLVALIGYGANKRRVFTAACSATALFPAYVSIESSLQRVCTIRNAQLLQAELDETGLSFFQLSIHGRIKYLTIGRNIFSTTEMAFGPSLRSLLPEFPPGDWNDGLIVKDKSTGKPYFARAVRNTFPSVKNQWHEYSVDYSDIKVGKRLQTGIYEAQCPGFDTVVVAKFARFHWEIRYMESETTAYEWIKDHDIGPRFLGHLVEDGRVIGFLMERISNARHAVLDDLEACWDTLSRLHALGIRHGDTSRFNFLMIDSRAVLIDYDTAQKCDDYNVLCEELDGLAESLASTSNRGGGALL</sequence>
<dbReference type="Proteomes" id="UP000596276">
    <property type="component" value="Chromosome 5"/>
</dbReference>
<dbReference type="InterPro" id="IPR011009">
    <property type="entry name" value="Kinase-like_dom_sf"/>
</dbReference>
<proteinExistence type="predicted"/>
<dbReference type="OMA" id="FFCETRR"/>
<dbReference type="VEuPathDB" id="FungiDB:AFLA_009834"/>
<dbReference type="VEuPathDB" id="FungiDB:F9C07_2285562"/>
<dbReference type="AlphaFoldDB" id="A0A7U2MJR2"/>
<reference evidence="2" key="1">
    <citation type="journal article" date="2021" name="G3 (Bethesda)">
        <title>Chromosome assembled and annotated genome sequence of Aspergillus flavus NRRL 3357.</title>
        <authorList>
            <person name="Skerker J.M."/>
            <person name="Pianalto K.M."/>
            <person name="Mondo S.J."/>
            <person name="Yang K."/>
            <person name="Arkin A.P."/>
            <person name="Keller N.P."/>
            <person name="Grigoriev I.V."/>
            <person name="Louise Glass N.L."/>
        </authorList>
    </citation>
    <scope>NUCLEOTIDE SEQUENCE [LARGE SCALE GENOMIC DNA]</scope>
    <source>
        <strain evidence="2">ATCC 200026 / FGSC A1120 / IAM 13836 / NRRL 3357 / JCM 12722 / SRRC 167</strain>
    </source>
</reference>
<protein>
    <submittedName>
        <fullName evidence="1">Uncharacterized protein</fullName>
    </submittedName>
</protein>
<evidence type="ECO:0000313" key="2">
    <source>
        <dbReference type="Proteomes" id="UP000596276"/>
    </source>
</evidence>
<organism evidence="1 2">
    <name type="scientific">Aspergillus flavus (strain ATCC 200026 / FGSC A1120 / IAM 13836 / NRRL 3357 / JCM 12722 / SRRC 167)</name>
    <dbReference type="NCBI Taxonomy" id="332952"/>
    <lineage>
        <taxon>Eukaryota</taxon>
        <taxon>Fungi</taxon>
        <taxon>Dikarya</taxon>
        <taxon>Ascomycota</taxon>
        <taxon>Pezizomycotina</taxon>
        <taxon>Eurotiomycetes</taxon>
        <taxon>Eurotiomycetidae</taxon>
        <taxon>Eurotiales</taxon>
        <taxon>Aspergillaceae</taxon>
        <taxon>Aspergillus</taxon>
        <taxon>Aspergillus subgen. Circumdati</taxon>
    </lineage>
</organism>
<dbReference type="SUPFAM" id="SSF56112">
    <property type="entry name" value="Protein kinase-like (PK-like)"/>
    <property type="match status" value="1"/>
</dbReference>
<dbReference type="EMBL" id="CP044621">
    <property type="protein sequence ID" value="QRD85024.1"/>
    <property type="molecule type" value="Genomic_DNA"/>
</dbReference>
<keyword evidence="2" id="KW-1185">Reference proteome</keyword>
<accession>A0A7U2MJR2</accession>
<name>A0A7U2MJR2_ASPFN</name>
<evidence type="ECO:0000313" key="1">
    <source>
        <dbReference type="EMBL" id="QRD85024.1"/>
    </source>
</evidence>